<evidence type="ECO:0000313" key="2">
    <source>
        <dbReference type="EMBL" id="PWK11564.1"/>
    </source>
</evidence>
<reference evidence="2 3" key="1">
    <citation type="submission" date="2018-05" db="EMBL/GenBank/DDBJ databases">
        <title>Genomic Encyclopedia of Type Strains, Phase IV (KMG-IV): sequencing the most valuable type-strain genomes for metagenomic binning, comparative biology and taxonomic classification.</title>
        <authorList>
            <person name="Goeker M."/>
        </authorList>
    </citation>
    <scope>NUCLEOTIDE SEQUENCE [LARGE SCALE GENOMIC DNA]</scope>
    <source>
        <strain evidence="2 3">DSM 18773</strain>
    </source>
</reference>
<keyword evidence="1" id="KW-0472">Membrane</keyword>
<keyword evidence="1" id="KW-0812">Transmembrane</keyword>
<sequence>MSDKWRKTAKKLMGQPVVVRHQNGHTTHGILRQADERGVYVQPMHGGHYASVMKQNAQVAQAVATETDTVETEHVFFGAWFLILYALIGGLFAFGAGGFGGGYGYGRGYGGGYGGVARPYGRAPYGQRRVY</sequence>
<keyword evidence="3" id="KW-1185">Reference proteome</keyword>
<feature type="transmembrane region" description="Helical" evidence="1">
    <location>
        <begin position="77"/>
        <end position="99"/>
    </location>
</feature>
<gene>
    <name evidence="2" type="ORF">C7459_11093</name>
</gene>
<dbReference type="RefSeq" id="WP_109689702.1">
    <property type="nucleotide sequence ID" value="NZ_QGGL01000010.1"/>
</dbReference>
<dbReference type="AlphaFoldDB" id="A0A316D762"/>
<keyword evidence="1" id="KW-1133">Transmembrane helix</keyword>
<evidence type="ECO:0000313" key="3">
    <source>
        <dbReference type="Proteomes" id="UP000245634"/>
    </source>
</evidence>
<accession>A0A316D762</accession>
<dbReference type="OrthoDB" id="2382305at2"/>
<dbReference type="EMBL" id="QGGL01000010">
    <property type="protein sequence ID" value="PWK11564.1"/>
    <property type="molecule type" value="Genomic_DNA"/>
</dbReference>
<protein>
    <submittedName>
        <fullName evidence="2">Uncharacterized protein</fullName>
    </submittedName>
</protein>
<dbReference type="Proteomes" id="UP000245634">
    <property type="component" value="Unassembled WGS sequence"/>
</dbReference>
<name>A0A316D762_9BACL</name>
<evidence type="ECO:0000256" key="1">
    <source>
        <dbReference type="SAM" id="Phobius"/>
    </source>
</evidence>
<proteinExistence type="predicted"/>
<comment type="caution">
    <text evidence="2">The sequence shown here is derived from an EMBL/GenBank/DDBJ whole genome shotgun (WGS) entry which is preliminary data.</text>
</comment>
<organism evidence="2 3">
    <name type="scientific">Tumebacillus permanentifrigoris</name>
    <dbReference type="NCBI Taxonomy" id="378543"/>
    <lineage>
        <taxon>Bacteria</taxon>
        <taxon>Bacillati</taxon>
        <taxon>Bacillota</taxon>
        <taxon>Bacilli</taxon>
        <taxon>Bacillales</taxon>
        <taxon>Alicyclobacillaceae</taxon>
        <taxon>Tumebacillus</taxon>
    </lineage>
</organism>